<gene>
    <name evidence="2" type="ORF">IAD23_03060</name>
</gene>
<organism evidence="2 3">
    <name type="scientific">Candidatus Scybalenecus merdavium</name>
    <dbReference type="NCBI Taxonomy" id="2840939"/>
    <lineage>
        <taxon>Bacteria</taxon>
        <taxon>Bacillati</taxon>
        <taxon>Bacillota</taxon>
        <taxon>Clostridia</taxon>
        <taxon>Eubacteriales</taxon>
        <taxon>Oscillospiraceae</taxon>
        <taxon>Oscillospiraceae incertae sedis</taxon>
        <taxon>Candidatus Scybalenecus</taxon>
    </lineage>
</organism>
<protein>
    <recommendedName>
        <fullName evidence="4">GtrA-like protein domain-containing protein</fullName>
    </recommendedName>
</protein>
<keyword evidence="1" id="KW-0812">Transmembrane</keyword>
<feature type="transmembrane region" description="Helical" evidence="1">
    <location>
        <begin position="106"/>
        <end position="128"/>
    </location>
</feature>
<keyword evidence="1" id="KW-1133">Transmembrane helix</keyword>
<evidence type="ECO:0008006" key="4">
    <source>
        <dbReference type="Google" id="ProtNLM"/>
    </source>
</evidence>
<sequence>MAKKLTDIDNMAEEKGSGIKTLWQFVKFIVVSLLACIVQFALVNLIPLIPQVKEMYNEAFHWFVFDYPVEDGGLGYFIAFNVANVAAQIVAFFVNKEKTFNSGANIAVALPIYIIFTLALICFSAWLSPTLYGAFLRLGANDAISRNVATAICSAIQFFLYFPVDKLLFKKPKEKKENA</sequence>
<dbReference type="AlphaFoldDB" id="A0A9D1MUC1"/>
<comment type="caution">
    <text evidence="2">The sequence shown here is derived from an EMBL/GenBank/DDBJ whole genome shotgun (WGS) entry which is preliminary data.</text>
</comment>
<evidence type="ECO:0000256" key="1">
    <source>
        <dbReference type="SAM" id="Phobius"/>
    </source>
</evidence>
<name>A0A9D1MUC1_9FIRM</name>
<evidence type="ECO:0000313" key="3">
    <source>
        <dbReference type="Proteomes" id="UP000824125"/>
    </source>
</evidence>
<reference evidence="2" key="1">
    <citation type="submission" date="2020-10" db="EMBL/GenBank/DDBJ databases">
        <authorList>
            <person name="Gilroy R."/>
        </authorList>
    </citation>
    <scope>NUCLEOTIDE SEQUENCE</scope>
    <source>
        <strain evidence="2">CHK176-6737</strain>
    </source>
</reference>
<dbReference type="EMBL" id="DVNM01000015">
    <property type="protein sequence ID" value="HIU68923.1"/>
    <property type="molecule type" value="Genomic_DNA"/>
</dbReference>
<proteinExistence type="predicted"/>
<keyword evidence="1" id="KW-0472">Membrane</keyword>
<feature type="transmembrane region" description="Helical" evidence="1">
    <location>
        <begin position="74"/>
        <end position="94"/>
    </location>
</feature>
<reference evidence="2" key="2">
    <citation type="journal article" date="2021" name="PeerJ">
        <title>Extensive microbial diversity within the chicken gut microbiome revealed by metagenomics and culture.</title>
        <authorList>
            <person name="Gilroy R."/>
            <person name="Ravi A."/>
            <person name="Getino M."/>
            <person name="Pursley I."/>
            <person name="Horton D.L."/>
            <person name="Alikhan N.F."/>
            <person name="Baker D."/>
            <person name="Gharbi K."/>
            <person name="Hall N."/>
            <person name="Watson M."/>
            <person name="Adriaenssens E.M."/>
            <person name="Foster-Nyarko E."/>
            <person name="Jarju S."/>
            <person name="Secka A."/>
            <person name="Antonio M."/>
            <person name="Oren A."/>
            <person name="Chaudhuri R.R."/>
            <person name="La Ragione R."/>
            <person name="Hildebrand F."/>
            <person name="Pallen M.J."/>
        </authorList>
    </citation>
    <scope>NUCLEOTIDE SEQUENCE</scope>
    <source>
        <strain evidence="2">CHK176-6737</strain>
    </source>
</reference>
<accession>A0A9D1MUC1</accession>
<feature type="transmembrane region" description="Helical" evidence="1">
    <location>
        <begin position="21"/>
        <end position="46"/>
    </location>
</feature>
<feature type="transmembrane region" description="Helical" evidence="1">
    <location>
        <begin position="148"/>
        <end position="169"/>
    </location>
</feature>
<dbReference type="Proteomes" id="UP000824125">
    <property type="component" value="Unassembled WGS sequence"/>
</dbReference>
<evidence type="ECO:0000313" key="2">
    <source>
        <dbReference type="EMBL" id="HIU68923.1"/>
    </source>
</evidence>